<dbReference type="RefSeq" id="WP_087583093.1">
    <property type="nucleotide sequence ID" value="NZ_NDYN01000005.1"/>
</dbReference>
<comment type="caution">
    <text evidence="1">The sequence shown here is derived from an EMBL/GenBank/DDBJ whole genome shotgun (WGS) entry which is preliminary data.</text>
</comment>
<accession>A0A1Y5MGB7</accession>
<evidence type="ECO:0000313" key="1">
    <source>
        <dbReference type="EMBL" id="OUT07618.1"/>
    </source>
</evidence>
<sequence>MSEKSLVSNFTSADDEVLAFLSNLGQKWCKSDDVAKFIERNFTFVGSKPLLQNLKDYKVADYENFADIKNFLSLDASIQSKILSGEISYVGDSLTNLELKFAPECFYDFLKFMVENIAQHHYFCSPKEGWILLIAMEGYVEFGVLDKQTF</sequence>
<dbReference type="Proteomes" id="UP000196317">
    <property type="component" value="Unassembled WGS sequence"/>
</dbReference>
<dbReference type="AlphaFoldDB" id="A0A1Y5MGB7"/>
<dbReference type="EMBL" id="NDYN01000005">
    <property type="protein sequence ID" value="OUT07618.1"/>
    <property type="molecule type" value="Genomic_DNA"/>
</dbReference>
<evidence type="ECO:0000313" key="2">
    <source>
        <dbReference type="Proteomes" id="UP000196317"/>
    </source>
</evidence>
<protein>
    <submittedName>
        <fullName evidence="1">Uncharacterized protein</fullName>
    </submittedName>
</protein>
<organism evidence="1 2">
    <name type="scientific">Campylobacter concisus</name>
    <dbReference type="NCBI Taxonomy" id="199"/>
    <lineage>
        <taxon>Bacteria</taxon>
        <taxon>Pseudomonadati</taxon>
        <taxon>Campylobacterota</taxon>
        <taxon>Epsilonproteobacteria</taxon>
        <taxon>Campylobacterales</taxon>
        <taxon>Campylobacteraceae</taxon>
        <taxon>Campylobacter</taxon>
    </lineage>
</organism>
<gene>
    <name evidence="1" type="ORF">B9N65_05265</name>
</gene>
<name>A0A1Y5MGB7_9BACT</name>
<reference evidence="1 2" key="1">
    <citation type="submission" date="2017-04" db="EMBL/GenBank/DDBJ databases">
        <title>Complete genome of Campylobacter concisus ATCC 33237T and draft genomes for an additional eight well characterized C. concisus strains.</title>
        <authorList>
            <person name="Cornelius A.J."/>
            <person name="Miller W.G."/>
            <person name="Lastovica A.J."/>
            <person name="On S.L."/>
            <person name="French N.P."/>
            <person name="Vandenberg O."/>
            <person name="Biggs P.J."/>
        </authorList>
    </citation>
    <scope>NUCLEOTIDE SEQUENCE [LARGE SCALE GENOMIC DNA]</scope>
    <source>
        <strain evidence="1 2">CCUG 19995</strain>
    </source>
</reference>
<proteinExistence type="predicted"/>